<dbReference type="RefSeq" id="WP_161070757.1">
    <property type="nucleotide sequence ID" value="NZ_WWCU01000002.1"/>
</dbReference>
<evidence type="ECO:0000313" key="2">
    <source>
        <dbReference type="EMBL" id="MYN06386.1"/>
    </source>
</evidence>
<gene>
    <name evidence="2" type="ORF">GTP77_03465</name>
</gene>
<feature type="compositionally biased region" description="Polar residues" evidence="1">
    <location>
        <begin position="7"/>
        <end position="21"/>
    </location>
</feature>
<organism evidence="2 3">
    <name type="scientific">Pseudoduganella aquatica</name>
    <dbReference type="NCBI Taxonomy" id="2660641"/>
    <lineage>
        <taxon>Bacteria</taxon>
        <taxon>Pseudomonadati</taxon>
        <taxon>Pseudomonadota</taxon>
        <taxon>Betaproteobacteria</taxon>
        <taxon>Burkholderiales</taxon>
        <taxon>Oxalobacteraceae</taxon>
        <taxon>Telluria group</taxon>
        <taxon>Pseudoduganella</taxon>
    </lineage>
</organism>
<feature type="compositionally biased region" description="Low complexity" evidence="1">
    <location>
        <begin position="29"/>
        <end position="51"/>
    </location>
</feature>
<accession>A0A7X4KLS3</accession>
<name>A0A7X4KLS3_9BURK</name>
<protein>
    <recommendedName>
        <fullName evidence="4">Flagellin</fullName>
    </recommendedName>
</protein>
<keyword evidence="3" id="KW-1185">Reference proteome</keyword>
<feature type="region of interest" description="Disordered" evidence="1">
    <location>
        <begin position="1"/>
        <end position="57"/>
    </location>
</feature>
<evidence type="ECO:0000256" key="1">
    <source>
        <dbReference type="SAM" id="MobiDB-lite"/>
    </source>
</evidence>
<sequence length="342" mass="35714">MQIAPRPSSSGLAAGNTSSTSKVDETTLAAPVGAPAPGASAAAPAPRRGVSNWDQPLQSDISGAQQAVDFLEQSAAQLRMLKAELSAKLASRAGRDGQVEARVRQFSDTWRNRQDASGGTLDSQLGYNSSQSMQRFKVRGMNMANLRSGARETLAIAVGGGAAGLRSVALEPGLSDEEILQRFNQALVPVNISVGMGDNGDLEFAVPESAWANVRDTMAIQGGGIRFPTGQLHRVRTEPEAPAIAPETWSTSDADAIRQTLSQVIQALNHVEAALAKVNLALSDASARAVSAMPQVSAAGMDQAAQNFVVAANEPSYASLLSLTSALTGINRERVMALLGLR</sequence>
<dbReference type="AlphaFoldDB" id="A0A7X4KLS3"/>
<evidence type="ECO:0000313" key="3">
    <source>
        <dbReference type="Proteomes" id="UP000450676"/>
    </source>
</evidence>
<dbReference type="Proteomes" id="UP000450676">
    <property type="component" value="Unassembled WGS sequence"/>
</dbReference>
<proteinExistence type="predicted"/>
<evidence type="ECO:0008006" key="4">
    <source>
        <dbReference type="Google" id="ProtNLM"/>
    </source>
</evidence>
<comment type="caution">
    <text evidence="2">The sequence shown here is derived from an EMBL/GenBank/DDBJ whole genome shotgun (WGS) entry which is preliminary data.</text>
</comment>
<reference evidence="2 3" key="1">
    <citation type="submission" date="2019-12" db="EMBL/GenBank/DDBJ databases">
        <title>Novel species isolated from a subtropical stream in China.</title>
        <authorList>
            <person name="Lu H."/>
        </authorList>
    </citation>
    <scope>NUCLEOTIDE SEQUENCE [LARGE SCALE GENOMIC DNA]</scope>
    <source>
        <strain evidence="2 3">FT127W</strain>
    </source>
</reference>
<dbReference type="EMBL" id="WWCU01000002">
    <property type="protein sequence ID" value="MYN06386.1"/>
    <property type="molecule type" value="Genomic_DNA"/>
</dbReference>